<dbReference type="STRING" id="144197.ENSSPAP00000031070"/>
<feature type="region of interest" description="Disordered" evidence="10">
    <location>
        <begin position="286"/>
        <end position="317"/>
    </location>
</feature>
<dbReference type="PANTHER" id="PTHR14885">
    <property type="entry name" value="CILIA- AND FLAGELLA-ASSOCIATED PROTEIN 43-RELATED"/>
    <property type="match status" value="1"/>
</dbReference>
<keyword evidence="3 8" id="KW-0853">WD repeat</keyword>
<evidence type="ECO:0000256" key="2">
    <source>
        <dbReference type="ARBA" id="ARBA00022490"/>
    </source>
</evidence>
<keyword evidence="2" id="KW-0963">Cytoplasm</keyword>
<evidence type="ECO:0000313" key="11">
    <source>
        <dbReference type="Ensembl" id="ENSSPAP00000031070.1"/>
    </source>
</evidence>
<dbReference type="AlphaFoldDB" id="A0A3B5BDG2"/>
<dbReference type="InterPro" id="IPR001680">
    <property type="entry name" value="WD40_rpt"/>
</dbReference>
<evidence type="ECO:0000256" key="10">
    <source>
        <dbReference type="SAM" id="MobiDB-lite"/>
    </source>
</evidence>
<dbReference type="GeneTree" id="ENSGT00940000161555"/>
<keyword evidence="5 9" id="KW-0175">Coiled coil</keyword>
<dbReference type="GO" id="GO:0003341">
    <property type="term" value="P:cilium movement"/>
    <property type="evidence" value="ECO:0007669"/>
    <property type="project" value="UniProtKB-ARBA"/>
</dbReference>
<evidence type="ECO:0000256" key="8">
    <source>
        <dbReference type="PROSITE-ProRule" id="PRU00221"/>
    </source>
</evidence>
<dbReference type="SMART" id="SM00320">
    <property type="entry name" value="WD40"/>
    <property type="match status" value="2"/>
</dbReference>
<protein>
    <submittedName>
        <fullName evidence="11">Uncharacterized protein</fullName>
    </submittedName>
</protein>
<evidence type="ECO:0000256" key="9">
    <source>
        <dbReference type="SAM" id="Coils"/>
    </source>
</evidence>
<comment type="subcellular location">
    <subcellularLocation>
        <location evidence="1">Cytoplasm</location>
        <location evidence="1">Cytoskeleton</location>
        <location evidence="1">Cilium axoneme</location>
    </subcellularLocation>
</comment>
<evidence type="ECO:0000256" key="7">
    <source>
        <dbReference type="ARBA" id="ARBA00023273"/>
    </source>
</evidence>
<evidence type="ECO:0000256" key="3">
    <source>
        <dbReference type="ARBA" id="ARBA00022574"/>
    </source>
</evidence>
<dbReference type="SUPFAM" id="SSF50978">
    <property type="entry name" value="WD40 repeat-like"/>
    <property type="match status" value="1"/>
</dbReference>
<proteinExistence type="predicted"/>
<feature type="repeat" description="WD" evidence="8">
    <location>
        <begin position="171"/>
        <end position="205"/>
    </location>
</feature>
<keyword evidence="6" id="KW-0206">Cytoskeleton</keyword>
<reference evidence="11" key="1">
    <citation type="submission" date="2023-09" db="UniProtKB">
        <authorList>
            <consortium name="Ensembl"/>
        </authorList>
    </citation>
    <scope>IDENTIFICATION</scope>
</reference>
<sequence>DSNTDSSKFEVEPQNELVVGRNVCLSSIVKSSMPDSFIWFAQDSNGAIWKLDLSFSNKTLDPARLFSFHRGAIQSLDVSKTSHLMATIAMDCSVKVFDFLEKRELTTVSFGNNATTLRWAPLSVNESGSLLLIGFEDGVVRVLEFYDPQKLYVLTGRSSKEEAKLRLRQVVKPHNAAVTAVAYDRNGEILATGSVDCTVFFFTVEDEYQPIGFIHVPGAVQALEWSPHSHVSLLLILCQSGHVVEVQRPHPEAQQPAKTFHLSELPRRSFRFGSIKSQLQETIRRQVTKKMKKKEREKEESQQPGTEEEEEELPPLCSVDTPSPLYCGFYSLPGQFWLSMVHTLTHTLYILSPQTFPPSSIESALQNLQKDRLRQEAELKLQEKRKKLAEIQKKYEQVLKDNQSLPEHVRLTPEVKKARTEATELAVY</sequence>
<dbReference type="Ensembl" id="ENSSPAT00000031570.1">
    <property type="protein sequence ID" value="ENSSPAP00000031070.1"/>
    <property type="gene ID" value="ENSSPAG00000023292.1"/>
</dbReference>
<dbReference type="InterPro" id="IPR015943">
    <property type="entry name" value="WD40/YVTN_repeat-like_dom_sf"/>
</dbReference>
<evidence type="ECO:0000256" key="6">
    <source>
        <dbReference type="ARBA" id="ARBA00023212"/>
    </source>
</evidence>
<dbReference type="GO" id="GO:0005930">
    <property type="term" value="C:axoneme"/>
    <property type="evidence" value="ECO:0007669"/>
    <property type="project" value="UniProtKB-SubCell"/>
</dbReference>
<keyword evidence="4" id="KW-0677">Repeat</keyword>
<evidence type="ECO:0000256" key="1">
    <source>
        <dbReference type="ARBA" id="ARBA00004430"/>
    </source>
</evidence>
<accession>A0A3B5BDG2</accession>
<dbReference type="PANTHER" id="PTHR14885:SF3">
    <property type="entry name" value="CILIA- AND FLAGELLA-ASSOCIATED PROTEIN 44"/>
    <property type="match status" value="1"/>
</dbReference>
<evidence type="ECO:0000256" key="5">
    <source>
        <dbReference type="ARBA" id="ARBA00023054"/>
    </source>
</evidence>
<dbReference type="Gene3D" id="2.130.10.10">
    <property type="entry name" value="YVTN repeat-like/Quinoprotein amine dehydrogenase"/>
    <property type="match status" value="1"/>
</dbReference>
<dbReference type="PROSITE" id="PS50082">
    <property type="entry name" value="WD_REPEATS_2"/>
    <property type="match status" value="1"/>
</dbReference>
<evidence type="ECO:0000256" key="4">
    <source>
        <dbReference type="ARBA" id="ARBA00022737"/>
    </source>
</evidence>
<feature type="coiled-coil region" evidence="9">
    <location>
        <begin position="365"/>
        <end position="401"/>
    </location>
</feature>
<keyword evidence="7" id="KW-0966">Cell projection</keyword>
<dbReference type="InterPro" id="IPR036322">
    <property type="entry name" value="WD40_repeat_dom_sf"/>
</dbReference>
<dbReference type="Pfam" id="PF00400">
    <property type="entry name" value="WD40"/>
    <property type="match status" value="2"/>
</dbReference>
<organism evidence="11">
    <name type="scientific">Stegastes partitus</name>
    <name type="common">bicolor damselfish</name>
    <dbReference type="NCBI Taxonomy" id="144197"/>
    <lineage>
        <taxon>Eukaryota</taxon>
        <taxon>Metazoa</taxon>
        <taxon>Chordata</taxon>
        <taxon>Craniata</taxon>
        <taxon>Vertebrata</taxon>
        <taxon>Euteleostomi</taxon>
        <taxon>Actinopterygii</taxon>
        <taxon>Neopterygii</taxon>
        <taxon>Teleostei</taxon>
        <taxon>Neoteleostei</taxon>
        <taxon>Acanthomorphata</taxon>
        <taxon>Ovalentaria</taxon>
        <taxon>Pomacentridae</taxon>
        <taxon>Stegastes</taxon>
    </lineage>
</organism>
<name>A0A3B5BDG2_9TELE</name>